<proteinExistence type="predicted"/>
<gene>
    <name evidence="2" type="ORF">ABT58_14390</name>
</gene>
<keyword evidence="3" id="KW-1185">Reference proteome</keyword>
<dbReference type="NCBIfam" id="TIGR03340">
    <property type="entry name" value="phn_DUF6"/>
    <property type="match status" value="1"/>
</dbReference>
<keyword evidence="1" id="KW-0472">Membrane</keyword>
<accession>A0A0J1GKA4</accession>
<feature type="transmembrane region" description="Helical" evidence="1">
    <location>
        <begin position="289"/>
        <end position="306"/>
    </location>
</feature>
<dbReference type="SUPFAM" id="SSF103481">
    <property type="entry name" value="Multidrug resistance efflux transporter EmrE"/>
    <property type="match status" value="2"/>
</dbReference>
<feature type="transmembrane region" description="Helical" evidence="1">
    <location>
        <begin position="148"/>
        <end position="170"/>
    </location>
</feature>
<dbReference type="InterPro" id="IPR037185">
    <property type="entry name" value="EmrE-like"/>
</dbReference>
<keyword evidence="1" id="KW-1133">Transmembrane helix</keyword>
<dbReference type="RefSeq" id="WP_047875106.1">
    <property type="nucleotide sequence ID" value="NZ_BMYC01000015.1"/>
</dbReference>
<dbReference type="OrthoDB" id="9783707at2"/>
<sequence length="307" mass="33045">MTLLAIVLVLLSAVIHASWNLLGKRNTGSGVAFSLAASGSAALLLSPFLLWYLFTIGWGTLSPAFWQLLLISGICQLIYLVGLLVAYQHGDIGLIYPIARALPVLMVGGITRWLGLSLDPLQWLGFILITLGCLIVPLSSFRQLSRAAYCNLGVGWALIAALGTTGYSVVDKAAIALLTEQVHAIMSDPLSALFYLGMQFWAMVLPLLLSIAVYAGMKRARGQHTAILAQTWQLRRNATIAGSMMAMTYGLVLFAMTMTDNVSLIVALRQFSIVVGLVMGTLFLKEKWYVTRGVGVAAILGGILLTL</sequence>
<dbReference type="EMBL" id="LDOV01000025">
    <property type="protein sequence ID" value="KLV00168.1"/>
    <property type="molecule type" value="Genomic_DNA"/>
</dbReference>
<name>A0A0J1GKA4_9GAMM</name>
<dbReference type="PATRIC" id="fig|754436.4.peg.3051"/>
<evidence type="ECO:0000313" key="2">
    <source>
        <dbReference type="EMBL" id="KLV00168.1"/>
    </source>
</evidence>
<reference evidence="2 3" key="1">
    <citation type="submission" date="2015-05" db="EMBL/GenBank/DDBJ databases">
        <title>Photobacterium galathea sp. nov.</title>
        <authorList>
            <person name="Machado H."/>
            <person name="Gram L."/>
        </authorList>
    </citation>
    <scope>NUCLEOTIDE SEQUENCE [LARGE SCALE GENOMIC DNA]</scope>
    <source>
        <strain evidence="2 3">DSM 25995</strain>
    </source>
</reference>
<keyword evidence="1" id="KW-0812">Transmembrane</keyword>
<organism evidence="2 3">
    <name type="scientific">Photobacterium aphoticum</name>
    <dbReference type="NCBI Taxonomy" id="754436"/>
    <lineage>
        <taxon>Bacteria</taxon>
        <taxon>Pseudomonadati</taxon>
        <taxon>Pseudomonadota</taxon>
        <taxon>Gammaproteobacteria</taxon>
        <taxon>Vibrionales</taxon>
        <taxon>Vibrionaceae</taxon>
        <taxon>Photobacterium</taxon>
    </lineage>
</organism>
<feature type="transmembrane region" description="Helical" evidence="1">
    <location>
        <begin position="121"/>
        <end position="141"/>
    </location>
</feature>
<protein>
    <submittedName>
        <fullName evidence="2">Multidrug transporter</fullName>
    </submittedName>
</protein>
<feature type="transmembrane region" description="Helical" evidence="1">
    <location>
        <begin position="190"/>
        <end position="217"/>
    </location>
</feature>
<feature type="transmembrane region" description="Helical" evidence="1">
    <location>
        <begin position="33"/>
        <end position="54"/>
    </location>
</feature>
<evidence type="ECO:0000313" key="3">
    <source>
        <dbReference type="Proteomes" id="UP000036426"/>
    </source>
</evidence>
<feature type="transmembrane region" description="Helical" evidence="1">
    <location>
        <begin position="66"/>
        <end position="87"/>
    </location>
</feature>
<dbReference type="AlphaFoldDB" id="A0A0J1GKA4"/>
<feature type="transmembrane region" description="Helical" evidence="1">
    <location>
        <begin position="262"/>
        <end position="284"/>
    </location>
</feature>
<feature type="transmembrane region" description="Helical" evidence="1">
    <location>
        <begin position="238"/>
        <end position="256"/>
    </location>
</feature>
<evidence type="ECO:0000256" key="1">
    <source>
        <dbReference type="SAM" id="Phobius"/>
    </source>
</evidence>
<dbReference type="Proteomes" id="UP000036426">
    <property type="component" value="Unassembled WGS sequence"/>
</dbReference>
<comment type="caution">
    <text evidence="2">The sequence shown here is derived from an EMBL/GenBank/DDBJ whole genome shotgun (WGS) entry which is preliminary data.</text>
</comment>
<dbReference type="InterPro" id="IPR017725">
    <property type="entry name" value="Phosphonate_util-assoc_TM_put"/>
</dbReference>